<organism evidence="6 7">
    <name type="scientific">Tessaracoccus lubricantis</name>
    <dbReference type="NCBI Taxonomy" id="545543"/>
    <lineage>
        <taxon>Bacteria</taxon>
        <taxon>Bacillati</taxon>
        <taxon>Actinomycetota</taxon>
        <taxon>Actinomycetes</taxon>
        <taxon>Propionibacteriales</taxon>
        <taxon>Propionibacteriaceae</taxon>
        <taxon>Tessaracoccus</taxon>
    </lineage>
</organism>
<dbReference type="PROSITE" id="PS00211">
    <property type="entry name" value="ABC_TRANSPORTER_1"/>
    <property type="match status" value="1"/>
</dbReference>
<sequence>MSVLALEGATYRYRGATEAALDGVSLAVEKGRSLGIVGESGSGKTTALRLLLALTTPSEGQVLFDGEPLLRRNSGQARRLRRAVQPVFQDPYASLDPRMRVDRIVAEPLVSLGVELDGARRRARVAESLAEVGLDAEALGRYPHEFSGGQRQRIAIARALVTDPAVLIADEPVSALDVTTRIEVIELLDRLRRERGLSIVMVSHDVSVVAALCDDVLVLQGGRAVESGPTLDVLSAPREPYTQGLIAAIPRLGVEP</sequence>
<keyword evidence="7" id="KW-1185">Reference proteome</keyword>
<name>A0ABP9F6X8_9ACTN</name>
<evidence type="ECO:0000313" key="6">
    <source>
        <dbReference type="EMBL" id="GAA4894943.1"/>
    </source>
</evidence>
<evidence type="ECO:0000256" key="1">
    <source>
        <dbReference type="ARBA" id="ARBA00005417"/>
    </source>
</evidence>
<dbReference type="InterPro" id="IPR050319">
    <property type="entry name" value="ABC_transp_ATP-bind"/>
</dbReference>
<dbReference type="InterPro" id="IPR017871">
    <property type="entry name" value="ABC_transporter-like_CS"/>
</dbReference>
<protein>
    <recommendedName>
        <fullName evidence="5">ABC transporter domain-containing protein</fullName>
    </recommendedName>
</protein>
<dbReference type="EMBL" id="BAABLV010000017">
    <property type="protein sequence ID" value="GAA4894943.1"/>
    <property type="molecule type" value="Genomic_DNA"/>
</dbReference>
<evidence type="ECO:0000256" key="3">
    <source>
        <dbReference type="ARBA" id="ARBA00022741"/>
    </source>
</evidence>
<keyword evidence="2" id="KW-0813">Transport</keyword>
<keyword evidence="4" id="KW-0067">ATP-binding</keyword>
<proteinExistence type="inferred from homology"/>
<comment type="similarity">
    <text evidence="1">Belongs to the ABC transporter superfamily.</text>
</comment>
<evidence type="ECO:0000313" key="7">
    <source>
        <dbReference type="Proteomes" id="UP001501521"/>
    </source>
</evidence>
<evidence type="ECO:0000256" key="2">
    <source>
        <dbReference type="ARBA" id="ARBA00022448"/>
    </source>
</evidence>
<dbReference type="Gene3D" id="3.40.50.300">
    <property type="entry name" value="P-loop containing nucleotide triphosphate hydrolases"/>
    <property type="match status" value="1"/>
</dbReference>
<gene>
    <name evidence="6" type="ORF">GCM10025789_10450</name>
</gene>
<evidence type="ECO:0000259" key="5">
    <source>
        <dbReference type="PROSITE" id="PS50893"/>
    </source>
</evidence>
<dbReference type="InterPro" id="IPR003439">
    <property type="entry name" value="ABC_transporter-like_ATP-bd"/>
</dbReference>
<dbReference type="Pfam" id="PF08352">
    <property type="entry name" value="oligo_HPY"/>
    <property type="match status" value="1"/>
</dbReference>
<dbReference type="PANTHER" id="PTHR43776">
    <property type="entry name" value="TRANSPORT ATP-BINDING PROTEIN"/>
    <property type="match status" value="1"/>
</dbReference>
<dbReference type="PROSITE" id="PS50893">
    <property type="entry name" value="ABC_TRANSPORTER_2"/>
    <property type="match status" value="1"/>
</dbReference>
<evidence type="ECO:0000256" key="4">
    <source>
        <dbReference type="ARBA" id="ARBA00022840"/>
    </source>
</evidence>
<dbReference type="Proteomes" id="UP001501521">
    <property type="component" value="Unassembled WGS sequence"/>
</dbReference>
<dbReference type="InterPro" id="IPR027417">
    <property type="entry name" value="P-loop_NTPase"/>
</dbReference>
<dbReference type="InterPro" id="IPR013563">
    <property type="entry name" value="Oligopep_ABC_C"/>
</dbReference>
<accession>A0ABP9F6X8</accession>
<dbReference type="CDD" id="cd03257">
    <property type="entry name" value="ABC_NikE_OppD_transporters"/>
    <property type="match status" value="1"/>
</dbReference>
<comment type="caution">
    <text evidence="6">The sequence shown here is derived from an EMBL/GenBank/DDBJ whole genome shotgun (WGS) entry which is preliminary data.</text>
</comment>
<dbReference type="Pfam" id="PF00005">
    <property type="entry name" value="ABC_tran"/>
    <property type="match status" value="1"/>
</dbReference>
<feature type="domain" description="ABC transporter" evidence="5">
    <location>
        <begin position="4"/>
        <end position="246"/>
    </location>
</feature>
<keyword evidence="3" id="KW-0547">Nucleotide-binding</keyword>
<dbReference type="SUPFAM" id="SSF52540">
    <property type="entry name" value="P-loop containing nucleoside triphosphate hydrolases"/>
    <property type="match status" value="1"/>
</dbReference>
<dbReference type="SMART" id="SM00382">
    <property type="entry name" value="AAA"/>
    <property type="match status" value="1"/>
</dbReference>
<dbReference type="RefSeq" id="WP_345580009.1">
    <property type="nucleotide sequence ID" value="NZ_BAABLV010000017.1"/>
</dbReference>
<reference evidence="7" key="1">
    <citation type="journal article" date="2019" name="Int. J. Syst. Evol. Microbiol.">
        <title>The Global Catalogue of Microorganisms (GCM) 10K type strain sequencing project: providing services to taxonomists for standard genome sequencing and annotation.</title>
        <authorList>
            <consortium name="The Broad Institute Genomics Platform"/>
            <consortium name="The Broad Institute Genome Sequencing Center for Infectious Disease"/>
            <person name="Wu L."/>
            <person name="Ma J."/>
        </authorList>
    </citation>
    <scope>NUCLEOTIDE SEQUENCE [LARGE SCALE GENOMIC DNA]</scope>
    <source>
        <strain evidence="7">JCM 19125</strain>
    </source>
</reference>
<dbReference type="PANTHER" id="PTHR43776:SF7">
    <property type="entry name" value="D,D-DIPEPTIDE TRANSPORT ATP-BINDING PROTEIN DDPF-RELATED"/>
    <property type="match status" value="1"/>
</dbReference>
<dbReference type="InterPro" id="IPR003593">
    <property type="entry name" value="AAA+_ATPase"/>
</dbReference>